<evidence type="ECO:0000256" key="2">
    <source>
        <dbReference type="ARBA" id="ARBA00022723"/>
    </source>
</evidence>
<feature type="compositionally biased region" description="Basic and acidic residues" evidence="4">
    <location>
        <begin position="67"/>
        <end position="83"/>
    </location>
</feature>
<dbReference type="PANTHER" id="PTHR46458">
    <property type="entry name" value="BLR2807 PROTEIN"/>
    <property type="match status" value="1"/>
</dbReference>
<evidence type="ECO:0000256" key="4">
    <source>
        <dbReference type="SAM" id="MobiDB-lite"/>
    </source>
</evidence>
<dbReference type="EMBL" id="BTRK01000006">
    <property type="protein sequence ID" value="GMR59694.1"/>
    <property type="molecule type" value="Genomic_DNA"/>
</dbReference>
<feature type="compositionally biased region" description="Polar residues" evidence="4">
    <location>
        <begin position="172"/>
        <end position="192"/>
    </location>
</feature>
<name>A0AAN5DD64_9BILA</name>
<keyword evidence="2" id="KW-0479">Metal-binding</keyword>
<dbReference type="InterPro" id="IPR012292">
    <property type="entry name" value="Globin/Proto"/>
</dbReference>
<dbReference type="GO" id="GO:0046872">
    <property type="term" value="F:metal ion binding"/>
    <property type="evidence" value="ECO:0007669"/>
    <property type="project" value="UniProtKB-KW"/>
</dbReference>
<dbReference type="GO" id="GO:0020037">
    <property type="term" value="F:heme binding"/>
    <property type="evidence" value="ECO:0007669"/>
    <property type="project" value="InterPro"/>
</dbReference>
<dbReference type="PROSITE" id="PS01033">
    <property type="entry name" value="GLOBIN"/>
    <property type="match status" value="1"/>
</dbReference>
<keyword evidence="1" id="KW-0349">Heme</keyword>
<evidence type="ECO:0000313" key="7">
    <source>
        <dbReference type="Proteomes" id="UP001328107"/>
    </source>
</evidence>
<feature type="domain" description="Globin" evidence="5">
    <location>
        <begin position="225"/>
        <end position="378"/>
    </location>
</feature>
<dbReference type="Gene3D" id="1.10.490.10">
    <property type="entry name" value="Globins"/>
    <property type="match status" value="1"/>
</dbReference>
<evidence type="ECO:0000256" key="3">
    <source>
        <dbReference type="ARBA" id="ARBA00023004"/>
    </source>
</evidence>
<dbReference type="GO" id="GO:0019825">
    <property type="term" value="F:oxygen binding"/>
    <property type="evidence" value="ECO:0007669"/>
    <property type="project" value="InterPro"/>
</dbReference>
<keyword evidence="7" id="KW-1185">Reference proteome</keyword>
<feature type="compositionally biased region" description="Low complexity" evidence="4">
    <location>
        <begin position="36"/>
        <end position="66"/>
    </location>
</feature>
<dbReference type="CDD" id="cd01040">
    <property type="entry name" value="Mb-like"/>
    <property type="match status" value="1"/>
</dbReference>
<reference evidence="7" key="1">
    <citation type="submission" date="2022-10" db="EMBL/GenBank/DDBJ databases">
        <title>Genome assembly of Pristionchus species.</title>
        <authorList>
            <person name="Yoshida K."/>
            <person name="Sommer R.J."/>
        </authorList>
    </citation>
    <scope>NUCLEOTIDE SEQUENCE [LARGE SCALE GENOMIC DNA]</scope>
    <source>
        <strain evidence="7">RS5460</strain>
    </source>
</reference>
<organism evidence="6 7">
    <name type="scientific">Pristionchus mayeri</name>
    <dbReference type="NCBI Taxonomy" id="1317129"/>
    <lineage>
        <taxon>Eukaryota</taxon>
        <taxon>Metazoa</taxon>
        <taxon>Ecdysozoa</taxon>
        <taxon>Nematoda</taxon>
        <taxon>Chromadorea</taxon>
        <taxon>Rhabditida</taxon>
        <taxon>Rhabditina</taxon>
        <taxon>Diplogasteromorpha</taxon>
        <taxon>Diplogasteroidea</taxon>
        <taxon>Neodiplogasteridae</taxon>
        <taxon>Pristionchus</taxon>
    </lineage>
</organism>
<accession>A0AAN5DD64</accession>
<gene>
    <name evidence="6" type="ORF">PMAYCL1PPCAC_29889</name>
</gene>
<proteinExistence type="predicted"/>
<keyword evidence="3" id="KW-0408">Iron</keyword>
<evidence type="ECO:0000259" key="5">
    <source>
        <dbReference type="PROSITE" id="PS01033"/>
    </source>
</evidence>
<evidence type="ECO:0000313" key="6">
    <source>
        <dbReference type="EMBL" id="GMR59694.1"/>
    </source>
</evidence>
<dbReference type="InterPro" id="IPR009050">
    <property type="entry name" value="Globin-like_sf"/>
</dbReference>
<dbReference type="PANTHER" id="PTHR46458:SF16">
    <property type="entry name" value="GLOBIN DOMAIN-CONTAINING PROTEIN-RELATED"/>
    <property type="match status" value="1"/>
</dbReference>
<evidence type="ECO:0000256" key="1">
    <source>
        <dbReference type="ARBA" id="ARBA00022617"/>
    </source>
</evidence>
<dbReference type="InterPro" id="IPR044399">
    <property type="entry name" value="Mb-like_M"/>
</dbReference>
<comment type="caution">
    <text evidence="6">The sequence shown here is derived from an EMBL/GenBank/DDBJ whole genome shotgun (WGS) entry which is preliminary data.</text>
</comment>
<dbReference type="Proteomes" id="UP001328107">
    <property type="component" value="Unassembled WGS sequence"/>
</dbReference>
<feature type="region of interest" description="Disordered" evidence="4">
    <location>
        <begin position="19"/>
        <end position="83"/>
    </location>
</feature>
<feature type="non-terminal residue" evidence="6">
    <location>
        <position position="1"/>
    </location>
</feature>
<protein>
    <recommendedName>
        <fullName evidence="5">Globin domain-containing protein</fullName>
    </recommendedName>
</protein>
<dbReference type="AlphaFoldDB" id="A0AAN5DD64"/>
<dbReference type="InterPro" id="IPR000971">
    <property type="entry name" value="Globin"/>
</dbReference>
<sequence>AVKRAECLVGGIGVMRKKKPVLERTRAISPSPRPLSPSSSTVLSAPANPLLRKQSSSRGSGGSNSRENSKEEDGKKGSKSRPDCESLWRYFKDQRKDSHRLVGGGGVVPSIEVTPSRRVSISSPLRFTRTCSQDSLESIERVCRKELRRKLLETPQEAGMSLLPSPAIAMSPSLSDIGRSNTNPEGTASSPVDLSRPASVCLKRSVGDVRDPPSPTKKTLSEAVGLTAYQQKLLIQCWPNIYSTGPGGQFASAIFNRLQTKCPKAKQLLAKANGVAVFANSDIDCTAMHSRVTIELIDTAIRNLDADSTKLTNYLNEVGRSHRHLRHEGLTIGVWDDLADVLMDCVCRYDAVKKHKELRRAWLALFAYICDNMKNGQTIFRSSSSYEITDNGSPVSSIRR</sequence>
<feature type="region of interest" description="Disordered" evidence="4">
    <location>
        <begin position="170"/>
        <end position="194"/>
    </location>
</feature>
<dbReference type="SUPFAM" id="SSF46458">
    <property type="entry name" value="Globin-like"/>
    <property type="match status" value="1"/>
</dbReference>
<dbReference type="InterPro" id="IPR050532">
    <property type="entry name" value="Globin-like_OT"/>
</dbReference>